<proteinExistence type="predicted"/>
<feature type="domain" description="Ig-like" evidence="1">
    <location>
        <begin position="45"/>
        <end position="93"/>
    </location>
</feature>
<accession>A0A0D6LL10</accession>
<dbReference type="Proteomes" id="UP000054495">
    <property type="component" value="Unassembled WGS sequence"/>
</dbReference>
<dbReference type="Pfam" id="PF07679">
    <property type="entry name" value="I-set"/>
    <property type="match status" value="1"/>
</dbReference>
<keyword evidence="3" id="KW-1185">Reference proteome</keyword>
<organism evidence="2 3">
    <name type="scientific">Ancylostoma ceylanicum</name>
    <dbReference type="NCBI Taxonomy" id="53326"/>
    <lineage>
        <taxon>Eukaryota</taxon>
        <taxon>Metazoa</taxon>
        <taxon>Ecdysozoa</taxon>
        <taxon>Nematoda</taxon>
        <taxon>Chromadorea</taxon>
        <taxon>Rhabditida</taxon>
        <taxon>Rhabditina</taxon>
        <taxon>Rhabditomorpha</taxon>
        <taxon>Strongyloidea</taxon>
        <taxon>Ancylostomatidae</taxon>
        <taxon>Ancylostomatinae</taxon>
        <taxon>Ancylostoma</taxon>
    </lineage>
</organism>
<sequence>MSEYVCVASNGIPPDETWTGAIRIKVMRSSKKWSHIVKILLAVAPLMQAKSPTVRVPLGGLARLVCTAESWPRPDVTWDKDGQQIFDSDNYAT</sequence>
<dbReference type="InterPro" id="IPR013783">
    <property type="entry name" value="Ig-like_fold"/>
</dbReference>
<dbReference type="InterPro" id="IPR036179">
    <property type="entry name" value="Ig-like_dom_sf"/>
</dbReference>
<protein>
    <recommendedName>
        <fullName evidence="1">Ig-like domain-containing protein</fullName>
    </recommendedName>
</protein>
<evidence type="ECO:0000313" key="2">
    <source>
        <dbReference type="EMBL" id="EPB72750.1"/>
    </source>
</evidence>
<gene>
    <name evidence="2" type="ORF">ANCCEY_08144</name>
</gene>
<dbReference type="InterPro" id="IPR013098">
    <property type="entry name" value="Ig_I-set"/>
</dbReference>
<dbReference type="Gene3D" id="2.60.40.10">
    <property type="entry name" value="Immunoglobulins"/>
    <property type="match status" value="1"/>
</dbReference>
<dbReference type="InterPro" id="IPR007110">
    <property type="entry name" value="Ig-like_dom"/>
</dbReference>
<dbReference type="PROSITE" id="PS50835">
    <property type="entry name" value="IG_LIKE"/>
    <property type="match status" value="1"/>
</dbReference>
<dbReference type="AlphaFoldDB" id="A0A0D6LL10"/>
<evidence type="ECO:0000259" key="1">
    <source>
        <dbReference type="PROSITE" id="PS50835"/>
    </source>
</evidence>
<reference evidence="2 3" key="1">
    <citation type="submission" date="2013-05" db="EMBL/GenBank/DDBJ databases">
        <title>Draft genome of the parasitic nematode Anyclostoma ceylanicum.</title>
        <authorList>
            <person name="Mitreva M."/>
        </authorList>
    </citation>
    <scope>NUCLEOTIDE SEQUENCE [LARGE SCALE GENOMIC DNA]</scope>
</reference>
<dbReference type="EMBL" id="KE125026">
    <property type="protein sequence ID" value="EPB72750.1"/>
    <property type="molecule type" value="Genomic_DNA"/>
</dbReference>
<feature type="non-terminal residue" evidence="2">
    <location>
        <position position="93"/>
    </location>
</feature>
<evidence type="ECO:0000313" key="3">
    <source>
        <dbReference type="Proteomes" id="UP000054495"/>
    </source>
</evidence>
<name>A0A0D6LL10_9BILA</name>
<dbReference type="SUPFAM" id="SSF48726">
    <property type="entry name" value="Immunoglobulin"/>
    <property type="match status" value="1"/>
</dbReference>